<dbReference type="SUPFAM" id="SSF51161">
    <property type="entry name" value="Trimeric LpxA-like enzymes"/>
    <property type="match status" value="1"/>
</dbReference>
<dbReference type="GO" id="GO:0016740">
    <property type="term" value="F:transferase activity"/>
    <property type="evidence" value="ECO:0007669"/>
    <property type="project" value="UniProtKB-KW"/>
</dbReference>
<dbReference type="EMBL" id="BARS01037308">
    <property type="protein sequence ID" value="GAG24838.1"/>
    <property type="molecule type" value="Genomic_DNA"/>
</dbReference>
<dbReference type="AlphaFoldDB" id="X0WJZ5"/>
<dbReference type="PROSITE" id="PS00101">
    <property type="entry name" value="HEXAPEP_TRANSFERASES"/>
    <property type="match status" value="1"/>
</dbReference>
<comment type="caution">
    <text evidence="2">The sequence shown here is derived from an EMBL/GenBank/DDBJ whole genome shotgun (WGS) entry which is preliminary data.</text>
</comment>
<dbReference type="InterPro" id="IPR001451">
    <property type="entry name" value="Hexapep"/>
</dbReference>
<gene>
    <name evidence="2" type="ORF">S01H1_57217</name>
</gene>
<dbReference type="InterPro" id="IPR011004">
    <property type="entry name" value="Trimer_LpxA-like_sf"/>
</dbReference>
<dbReference type="PANTHER" id="PTHR23416:SF78">
    <property type="entry name" value="LIPOPOLYSACCHARIDE BIOSYNTHESIS O-ACETYL TRANSFERASE WBBJ-RELATED"/>
    <property type="match status" value="1"/>
</dbReference>
<dbReference type="CDD" id="cd04647">
    <property type="entry name" value="LbH_MAT_like"/>
    <property type="match status" value="1"/>
</dbReference>
<organism evidence="2">
    <name type="scientific">marine sediment metagenome</name>
    <dbReference type="NCBI Taxonomy" id="412755"/>
    <lineage>
        <taxon>unclassified sequences</taxon>
        <taxon>metagenomes</taxon>
        <taxon>ecological metagenomes</taxon>
    </lineage>
</organism>
<dbReference type="PANTHER" id="PTHR23416">
    <property type="entry name" value="SIALIC ACID SYNTHASE-RELATED"/>
    <property type="match status" value="1"/>
</dbReference>
<keyword evidence="1" id="KW-0808">Transferase</keyword>
<protein>
    <recommendedName>
        <fullName evidence="3">Maltose/galactoside acetyltransferase domain-containing protein</fullName>
    </recommendedName>
</protein>
<sequence>MAGTSRSFHKRGSPESLRIEGNVEIDRTAILWTHDQPSSLVTRGSGRIVVGKESFINCGAWIRAEKLVKIGKRCRIGPRVMIMDNDAHQLAGEHRVGGLTAPVTIKDYAWIGAGAIVLKGVTIGERAVVGAGSVVTKDVPDDAVVAGNPAVQIRGSK</sequence>
<evidence type="ECO:0008006" key="3">
    <source>
        <dbReference type="Google" id="ProtNLM"/>
    </source>
</evidence>
<dbReference type="InterPro" id="IPR051159">
    <property type="entry name" value="Hexapeptide_acetyltransf"/>
</dbReference>
<accession>X0WJZ5</accession>
<reference evidence="2" key="1">
    <citation type="journal article" date="2014" name="Front. Microbiol.">
        <title>High frequency of phylogenetically diverse reductive dehalogenase-homologous genes in deep subseafloor sedimentary metagenomes.</title>
        <authorList>
            <person name="Kawai M."/>
            <person name="Futagami T."/>
            <person name="Toyoda A."/>
            <person name="Takaki Y."/>
            <person name="Nishi S."/>
            <person name="Hori S."/>
            <person name="Arai W."/>
            <person name="Tsubouchi T."/>
            <person name="Morono Y."/>
            <person name="Uchiyama I."/>
            <person name="Ito T."/>
            <person name="Fujiyama A."/>
            <person name="Inagaki F."/>
            <person name="Takami H."/>
        </authorList>
    </citation>
    <scope>NUCLEOTIDE SEQUENCE</scope>
    <source>
        <strain evidence="2">Expedition CK06-06</strain>
    </source>
</reference>
<dbReference type="Gene3D" id="2.160.10.10">
    <property type="entry name" value="Hexapeptide repeat proteins"/>
    <property type="match status" value="1"/>
</dbReference>
<evidence type="ECO:0000256" key="1">
    <source>
        <dbReference type="ARBA" id="ARBA00022679"/>
    </source>
</evidence>
<evidence type="ECO:0000313" key="2">
    <source>
        <dbReference type="EMBL" id="GAG24838.1"/>
    </source>
</evidence>
<proteinExistence type="predicted"/>
<dbReference type="Pfam" id="PF00132">
    <property type="entry name" value="Hexapep"/>
    <property type="match status" value="1"/>
</dbReference>
<dbReference type="InterPro" id="IPR018357">
    <property type="entry name" value="Hexapep_transf_CS"/>
</dbReference>
<name>X0WJZ5_9ZZZZ</name>